<reference evidence="3 4" key="1">
    <citation type="submission" date="2018-08" db="EMBL/GenBank/DDBJ databases">
        <title>Pseudooceanicola sediminis CY03 in the family Rhodobacteracea.</title>
        <authorList>
            <person name="Zhang Y.-J."/>
        </authorList>
    </citation>
    <scope>NUCLEOTIDE SEQUENCE [LARGE SCALE GENOMIC DNA]</scope>
    <source>
        <strain evidence="3 4">CY03</strain>
    </source>
</reference>
<feature type="signal peptide" evidence="2">
    <location>
        <begin position="1"/>
        <end position="20"/>
    </location>
</feature>
<gene>
    <name evidence="3" type="ORF">DL237_01605</name>
</gene>
<dbReference type="Pfam" id="PF11150">
    <property type="entry name" value="DUF2927"/>
    <property type="match status" value="2"/>
</dbReference>
<proteinExistence type="predicted"/>
<feature type="chain" id="PRO_5017254136" evidence="2">
    <location>
        <begin position="21"/>
        <end position="508"/>
    </location>
</feature>
<accession>A0A399J6B4</accession>
<organism evidence="3 4">
    <name type="scientific">Pseudooceanicola sediminis</name>
    <dbReference type="NCBI Taxonomy" id="2211117"/>
    <lineage>
        <taxon>Bacteria</taxon>
        <taxon>Pseudomonadati</taxon>
        <taxon>Pseudomonadota</taxon>
        <taxon>Alphaproteobacteria</taxon>
        <taxon>Rhodobacterales</taxon>
        <taxon>Paracoccaceae</taxon>
        <taxon>Pseudooceanicola</taxon>
    </lineage>
</organism>
<evidence type="ECO:0000313" key="4">
    <source>
        <dbReference type="Proteomes" id="UP000265848"/>
    </source>
</evidence>
<keyword evidence="2" id="KW-0732">Signal</keyword>
<dbReference type="EMBL" id="QWJJ01000001">
    <property type="protein sequence ID" value="RII40730.1"/>
    <property type="molecule type" value="Genomic_DNA"/>
</dbReference>
<dbReference type="InterPro" id="IPR021323">
    <property type="entry name" value="DUF2927"/>
</dbReference>
<dbReference type="AlphaFoldDB" id="A0A399J6B4"/>
<name>A0A399J6B4_9RHOB</name>
<evidence type="ECO:0000313" key="3">
    <source>
        <dbReference type="EMBL" id="RII40730.1"/>
    </source>
</evidence>
<evidence type="ECO:0000256" key="1">
    <source>
        <dbReference type="SAM" id="MobiDB-lite"/>
    </source>
</evidence>
<dbReference type="RefSeq" id="WP_119397252.1">
    <property type="nucleotide sequence ID" value="NZ_QWJJ01000001.1"/>
</dbReference>
<keyword evidence="4" id="KW-1185">Reference proteome</keyword>
<protein>
    <submittedName>
        <fullName evidence="3">DUF2927 domain-containing protein</fullName>
    </submittedName>
</protein>
<comment type="caution">
    <text evidence="3">The sequence shown here is derived from an EMBL/GenBank/DDBJ whole genome shotgun (WGS) entry which is preliminary data.</text>
</comment>
<evidence type="ECO:0000256" key="2">
    <source>
        <dbReference type="SAM" id="SignalP"/>
    </source>
</evidence>
<dbReference type="OrthoDB" id="7823193at2"/>
<sequence>MTCGAGAFRRMALGAGLLLAACAPAPTPPAPDKAPGPTTHSMRPQLPPVRHFGVYVPEAPHIANADLARDFLDLTFQLESGRALPVLTRFEGPVRVTVQGATPPGMMRDLTALISRLQDEAGIDIALAPTAPPTAPDSASEAGKGTGSAPDASGPPPATGATGTGGGTAPVNMITIQPVSGDDIRGELPDAACFVIPGIRNLSEFHGARRQDRSDWAKLTTRSQLAIFVPNDAAPQETRDCMHEELAQALGPLNDLFRLNDSIFNDDNVHSVLTGFDMLVLRITYAPELHSGMTKAQVAAQLPALLARLNPEGQRLTPTPLPQTTPEWRAAVQQALGAGGSPAARLRGAQAALAIAGQQGWRDHRMGFSEYILGRLLEARDPNAALAHMRRAHAVYSATPATRLYAAQTGVALARDALRRGDAQACLALLQDLPALAEANQNASLLAQVLMLQAEAHAMQGRDDLARAARLDSLGWARYGFGPTWAILAKLQDVADLPPDTTSEPGAG</sequence>
<feature type="region of interest" description="Disordered" evidence="1">
    <location>
        <begin position="128"/>
        <end position="174"/>
    </location>
</feature>
<dbReference type="Proteomes" id="UP000265848">
    <property type="component" value="Unassembled WGS sequence"/>
</dbReference>